<evidence type="ECO:0000313" key="2">
    <source>
        <dbReference type="Proteomes" id="UP000001933"/>
    </source>
</evidence>
<protein>
    <submittedName>
        <fullName evidence="1">Hypothetical cytosolic protein</fullName>
    </submittedName>
</protein>
<dbReference type="AlphaFoldDB" id="Q2LPP4"/>
<dbReference type="HOGENOM" id="CLU_2774413_0_0_7"/>
<dbReference type="EMBL" id="CP000252">
    <property type="protein sequence ID" value="ABC76237.1"/>
    <property type="molecule type" value="Genomic_DNA"/>
</dbReference>
<sequence>MKKILMPIRQLAALTGTEKILRFMNAMLNLLYKIKMVRSLLPGVLKSAPPPFYELTKPTSSFHPPFLCL</sequence>
<reference evidence="1 2" key="1">
    <citation type="journal article" date="2007" name="Proc. Natl. Acad. Sci. U.S.A.">
        <title>The genome of Syntrophus aciditrophicus: life at the thermodynamic limit of microbial growth.</title>
        <authorList>
            <person name="McInerney M.J."/>
            <person name="Rohlin L."/>
            <person name="Mouttaki H."/>
            <person name="Kim U."/>
            <person name="Krupp R.S."/>
            <person name="Rios-Hernandez L."/>
            <person name="Sieber J."/>
            <person name="Struchtemeyer C.G."/>
            <person name="Bhattacharyya A."/>
            <person name="Campbell J.W."/>
            <person name="Gunsalus R.P."/>
        </authorList>
    </citation>
    <scope>NUCLEOTIDE SEQUENCE [LARGE SCALE GENOMIC DNA]</scope>
    <source>
        <strain evidence="1 2">SB</strain>
    </source>
</reference>
<evidence type="ECO:0000313" key="1">
    <source>
        <dbReference type="EMBL" id="ABC76237.1"/>
    </source>
</evidence>
<name>Q2LPP4_SYNAS</name>
<proteinExistence type="predicted"/>
<accession>Q2LPP4</accession>
<gene>
    <name evidence="1" type="ORF">SYN_00520</name>
</gene>
<dbReference type="KEGG" id="sat:SYN_00520"/>
<dbReference type="InParanoid" id="Q2LPP4"/>
<organism evidence="1 2">
    <name type="scientific">Syntrophus aciditrophicus (strain SB)</name>
    <dbReference type="NCBI Taxonomy" id="56780"/>
    <lineage>
        <taxon>Bacteria</taxon>
        <taxon>Pseudomonadati</taxon>
        <taxon>Thermodesulfobacteriota</taxon>
        <taxon>Syntrophia</taxon>
        <taxon>Syntrophales</taxon>
        <taxon>Syntrophaceae</taxon>
        <taxon>Syntrophus</taxon>
    </lineage>
</organism>
<dbReference type="Proteomes" id="UP000001933">
    <property type="component" value="Chromosome"/>
</dbReference>
<keyword evidence="2" id="KW-1185">Reference proteome</keyword>